<organism evidence="1 2">
    <name type="scientific">Drosophila mauritiana</name>
    <name type="common">Fruit fly</name>
    <dbReference type="NCBI Taxonomy" id="7226"/>
    <lineage>
        <taxon>Eukaryota</taxon>
        <taxon>Metazoa</taxon>
        <taxon>Ecdysozoa</taxon>
        <taxon>Arthropoda</taxon>
        <taxon>Hexapoda</taxon>
        <taxon>Insecta</taxon>
        <taxon>Pterygota</taxon>
        <taxon>Neoptera</taxon>
        <taxon>Endopterygota</taxon>
        <taxon>Diptera</taxon>
        <taxon>Brachycera</taxon>
        <taxon>Muscomorpha</taxon>
        <taxon>Ephydroidea</taxon>
        <taxon>Drosophilidae</taxon>
        <taxon>Drosophila</taxon>
        <taxon>Sophophora</taxon>
    </lineage>
</organism>
<name>A0A6P8JKH6_DROMA</name>
<evidence type="ECO:0000313" key="1">
    <source>
        <dbReference type="Proteomes" id="UP000515162"/>
    </source>
</evidence>
<dbReference type="GeneID" id="117138696"/>
<dbReference type="Proteomes" id="UP000515162">
    <property type="component" value="Chromosome 2R"/>
</dbReference>
<proteinExistence type="predicted"/>
<keyword evidence="1" id="KW-1185">Reference proteome</keyword>
<dbReference type="AlphaFoldDB" id="A0A6P8JKH6"/>
<sequence length="82" mass="8964">MCYHLFNYYQRSFATKFCAMSRLFILALILSILADSAFGNIEELLRSIDRALGGALGINSGMARSGFGIRTPNSEFSIGYGG</sequence>
<reference evidence="2" key="1">
    <citation type="submission" date="2025-08" db="UniProtKB">
        <authorList>
            <consortium name="RefSeq"/>
        </authorList>
    </citation>
    <scope>IDENTIFICATION</scope>
    <source>
        <strain evidence="2">Mau12</strain>
        <tissue evidence="2">Whole Body</tissue>
    </source>
</reference>
<dbReference type="RefSeq" id="XP_033156847.1">
    <property type="nucleotide sequence ID" value="XM_033300956.1"/>
</dbReference>
<accession>A0A6P8JKH6</accession>
<evidence type="ECO:0000313" key="2">
    <source>
        <dbReference type="RefSeq" id="XP_033156847.1"/>
    </source>
</evidence>
<gene>
    <name evidence="2" type="primary">LOC117138696</name>
</gene>
<protein>
    <submittedName>
        <fullName evidence="2">Uncharacterized protein LOC117138696</fullName>
    </submittedName>
</protein>
<dbReference type="CTD" id="8673980"/>